<dbReference type="InterPro" id="IPR053185">
    <property type="entry name" value="SET_domain_protein"/>
</dbReference>
<dbReference type="CDD" id="cd20071">
    <property type="entry name" value="SET_SMYD"/>
    <property type="match status" value="1"/>
</dbReference>
<feature type="chain" id="PRO_5041435847" description="SET domain-containing protein" evidence="1">
    <location>
        <begin position="21"/>
        <end position="435"/>
    </location>
</feature>
<dbReference type="PANTHER" id="PTHR47332">
    <property type="entry name" value="SET DOMAIN-CONTAINING PROTEIN 5"/>
    <property type="match status" value="1"/>
</dbReference>
<dbReference type="AlphaFoldDB" id="A0AA40CI79"/>
<evidence type="ECO:0000256" key="1">
    <source>
        <dbReference type="SAM" id="SignalP"/>
    </source>
</evidence>
<feature type="signal peptide" evidence="1">
    <location>
        <begin position="1"/>
        <end position="20"/>
    </location>
</feature>
<dbReference type="Pfam" id="PF00856">
    <property type="entry name" value="SET"/>
    <property type="match status" value="1"/>
</dbReference>
<dbReference type="PROSITE" id="PS50280">
    <property type="entry name" value="SET"/>
    <property type="match status" value="1"/>
</dbReference>
<evidence type="ECO:0000313" key="4">
    <source>
        <dbReference type="Proteomes" id="UP001174936"/>
    </source>
</evidence>
<dbReference type="InterPro" id="IPR046341">
    <property type="entry name" value="SET_dom_sf"/>
</dbReference>
<keyword evidence="1" id="KW-0732">Signal</keyword>
<dbReference type="SUPFAM" id="SSF82199">
    <property type="entry name" value="SET domain"/>
    <property type="match status" value="1"/>
</dbReference>
<dbReference type="PANTHER" id="PTHR47332:SF6">
    <property type="entry name" value="SET DOMAIN-CONTAINING PROTEIN"/>
    <property type="match status" value="1"/>
</dbReference>
<comment type="caution">
    <text evidence="3">The sequence shown here is derived from an EMBL/GenBank/DDBJ whole genome shotgun (WGS) entry which is preliminary data.</text>
</comment>
<proteinExistence type="predicted"/>
<dbReference type="Gene3D" id="2.170.270.10">
    <property type="entry name" value="SET domain"/>
    <property type="match status" value="1"/>
</dbReference>
<dbReference type="Proteomes" id="UP001174936">
    <property type="component" value="Unassembled WGS sequence"/>
</dbReference>
<keyword evidence="4" id="KW-1185">Reference proteome</keyword>
<gene>
    <name evidence="3" type="ORF">B0T16DRAFT_336955</name>
</gene>
<organism evidence="3 4">
    <name type="scientific">Cercophora newfieldiana</name>
    <dbReference type="NCBI Taxonomy" id="92897"/>
    <lineage>
        <taxon>Eukaryota</taxon>
        <taxon>Fungi</taxon>
        <taxon>Dikarya</taxon>
        <taxon>Ascomycota</taxon>
        <taxon>Pezizomycotina</taxon>
        <taxon>Sordariomycetes</taxon>
        <taxon>Sordariomycetidae</taxon>
        <taxon>Sordariales</taxon>
        <taxon>Lasiosphaeriaceae</taxon>
        <taxon>Cercophora</taxon>
    </lineage>
</organism>
<evidence type="ECO:0000259" key="2">
    <source>
        <dbReference type="PROSITE" id="PS50280"/>
    </source>
</evidence>
<dbReference type="EMBL" id="JAULSV010000007">
    <property type="protein sequence ID" value="KAK0638468.1"/>
    <property type="molecule type" value="Genomic_DNA"/>
</dbReference>
<evidence type="ECO:0000313" key="3">
    <source>
        <dbReference type="EMBL" id="KAK0638468.1"/>
    </source>
</evidence>
<protein>
    <recommendedName>
        <fullName evidence="2">SET domain-containing protein</fullName>
    </recommendedName>
</protein>
<feature type="domain" description="SET" evidence="2">
    <location>
        <begin position="137"/>
        <end position="296"/>
    </location>
</feature>
<accession>A0AA40CI79</accession>
<sequence length="435" mass="47944">MVSTTALLIISLSYFPFSQAKTLSQCAPPPTTPFPPQHNKTCPSAILDDTTPFPSHNATIPWTQPPYCIIPRSIGSTHKFCIYTSSSYNLGSGLSVLTTPEVAASYASAILDPLPAFEARHHLAHHGIQSPEQKSQLSYEVVPIPGKGLGVVATKHIPQFDIIMVSYPAMIIDNEFLPPDEDKAPVEGWRAFTKALMGLGDEERFLSMAKSKSGDIHVVEDLVRTNAFGLYTMGRDLKGAYPEVAVGFPESMRMCRDGMTDAASCSFPQYRSDDLGMRVIATRDIHPGEEITISYVPLGMPTAYRQRSFSNWSFKCTCALCTAKPEVRDASDARREQLADLYAKMEDSGTSHRQLVALIKEFDEIVDKEGLAVKRGEYYQGFMMFHAARGDWEGALKYGQQSLKYTETFSDPTGGFAGGLRDDVRYLKGMTGQKG</sequence>
<reference evidence="3" key="1">
    <citation type="submission" date="2023-06" db="EMBL/GenBank/DDBJ databases">
        <title>Genome-scale phylogeny and comparative genomics of the fungal order Sordariales.</title>
        <authorList>
            <consortium name="Lawrence Berkeley National Laboratory"/>
            <person name="Hensen N."/>
            <person name="Bonometti L."/>
            <person name="Westerberg I."/>
            <person name="Brannstrom I.O."/>
            <person name="Guillou S."/>
            <person name="Cros-Aarteil S."/>
            <person name="Calhoun S."/>
            <person name="Haridas S."/>
            <person name="Kuo A."/>
            <person name="Mondo S."/>
            <person name="Pangilinan J."/>
            <person name="Riley R."/>
            <person name="Labutti K."/>
            <person name="Andreopoulos B."/>
            <person name="Lipzen A."/>
            <person name="Chen C."/>
            <person name="Yanf M."/>
            <person name="Daum C."/>
            <person name="Ng V."/>
            <person name="Clum A."/>
            <person name="Steindorff A."/>
            <person name="Ohm R."/>
            <person name="Martin F."/>
            <person name="Silar P."/>
            <person name="Natvig D."/>
            <person name="Lalanne C."/>
            <person name="Gautier V."/>
            <person name="Ament-Velasquez S.L."/>
            <person name="Kruys A."/>
            <person name="Hutchinson M.I."/>
            <person name="Powell A.J."/>
            <person name="Barry K."/>
            <person name="Miller A.N."/>
            <person name="Grigoriev I.V."/>
            <person name="Debuchy R."/>
            <person name="Gladieux P."/>
            <person name="Thoren M.H."/>
            <person name="Johannesson H."/>
        </authorList>
    </citation>
    <scope>NUCLEOTIDE SEQUENCE</scope>
    <source>
        <strain evidence="3">SMH2532-1</strain>
    </source>
</reference>
<dbReference type="InterPro" id="IPR001214">
    <property type="entry name" value="SET_dom"/>
</dbReference>
<name>A0AA40CI79_9PEZI</name>